<dbReference type="PANTHER" id="PTHR41317">
    <property type="entry name" value="PD-(D_E)XK NUCLEASE FAMILY TRANSPOSASE"/>
    <property type="match status" value="1"/>
</dbReference>
<name>A0A9N9DN86_9GLOM</name>
<keyword evidence="2" id="KW-1185">Reference proteome</keyword>
<reference evidence="1" key="1">
    <citation type="submission" date="2021-06" db="EMBL/GenBank/DDBJ databases">
        <authorList>
            <person name="Kallberg Y."/>
            <person name="Tangrot J."/>
            <person name="Rosling A."/>
        </authorList>
    </citation>
    <scope>NUCLEOTIDE SEQUENCE</scope>
    <source>
        <strain evidence="1">MA453B</strain>
    </source>
</reference>
<dbReference type="InterPro" id="IPR010106">
    <property type="entry name" value="RpnA"/>
</dbReference>
<evidence type="ECO:0000313" key="1">
    <source>
        <dbReference type="EMBL" id="CAG8646905.1"/>
    </source>
</evidence>
<evidence type="ECO:0000313" key="2">
    <source>
        <dbReference type="Proteomes" id="UP000789405"/>
    </source>
</evidence>
<accession>A0A9N9DN86</accession>
<protein>
    <submittedName>
        <fullName evidence="1">14137_t:CDS:1</fullName>
    </submittedName>
</protein>
<dbReference type="OrthoDB" id="2398125at2759"/>
<organism evidence="1 2">
    <name type="scientific">Dentiscutata erythropus</name>
    <dbReference type="NCBI Taxonomy" id="1348616"/>
    <lineage>
        <taxon>Eukaryota</taxon>
        <taxon>Fungi</taxon>
        <taxon>Fungi incertae sedis</taxon>
        <taxon>Mucoromycota</taxon>
        <taxon>Glomeromycotina</taxon>
        <taxon>Glomeromycetes</taxon>
        <taxon>Diversisporales</taxon>
        <taxon>Gigasporaceae</taxon>
        <taxon>Dentiscutata</taxon>
    </lineage>
</organism>
<gene>
    <name evidence="1" type="ORF">DERYTH_LOCUS9969</name>
</gene>
<comment type="caution">
    <text evidence="1">The sequence shown here is derived from an EMBL/GenBank/DDBJ whole genome shotgun (WGS) entry which is preliminary data.</text>
</comment>
<dbReference type="EMBL" id="CAJVPY010005611">
    <property type="protein sequence ID" value="CAG8646905.1"/>
    <property type="molecule type" value="Genomic_DNA"/>
</dbReference>
<proteinExistence type="predicted"/>
<dbReference type="NCBIfam" id="TIGR01784">
    <property type="entry name" value="T_den_put_tspse"/>
    <property type="match status" value="1"/>
</dbReference>
<dbReference type="Pfam" id="PF12784">
    <property type="entry name" value="PDDEXK_2"/>
    <property type="match status" value="1"/>
</dbReference>
<dbReference type="AlphaFoldDB" id="A0A9N9DN86"/>
<sequence>FNQLRNMGTVTHFFDPKNGTAFRKILGERQNKPLLLRSNQSKNFGTVARYFDPKNDIAFKKVFGEEQTKPILLNFLNSVLRRKGDDIIENIELVPAELVPQSEDGKKSILDVYCRDKKGHKYIVKMQNKRLNGFIRRIEYYASCAYSNQFFKEKTNQCFLPNISYVFIELPKFDKCKKQLETAEDYWLHFLKEASNELEPPKETPNEIQKAYKILERYRWSAVENFAYEKLMMNILDEEDAASSAKKEGFEEGFEKGLEEVSKKVALKLLKKRSSLQEISDITGLSASKIQELKINNIFQPLNFE</sequence>
<dbReference type="PANTHER" id="PTHR41317:SF1">
    <property type="entry name" value="PD-(D_E)XK NUCLEASE FAMILY TRANSPOSASE"/>
    <property type="match status" value="1"/>
</dbReference>
<dbReference type="Proteomes" id="UP000789405">
    <property type="component" value="Unassembled WGS sequence"/>
</dbReference>
<feature type="non-terminal residue" evidence="1">
    <location>
        <position position="305"/>
    </location>
</feature>